<comment type="similarity">
    <text evidence="1 3">Belongs to the short-chain dehydrogenases/reductases (SDR) family.</text>
</comment>
<dbReference type="InterPro" id="IPR002347">
    <property type="entry name" value="SDR_fam"/>
</dbReference>
<dbReference type="Gene3D" id="3.40.50.720">
    <property type="entry name" value="NAD(P)-binding Rossmann-like Domain"/>
    <property type="match status" value="1"/>
</dbReference>
<evidence type="ECO:0000256" key="1">
    <source>
        <dbReference type="ARBA" id="ARBA00006484"/>
    </source>
</evidence>
<dbReference type="AlphaFoldDB" id="A0AAU7D4N1"/>
<dbReference type="GO" id="GO:0030497">
    <property type="term" value="P:fatty acid elongation"/>
    <property type="evidence" value="ECO:0007669"/>
    <property type="project" value="TreeGrafter"/>
</dbReference>
<evidence type="ECO:0000313" key="4">
    <source>
        <dbReference type="EMBL" id="XBH12311.1"/>
    </source>
</evidence>
<dbReference type="FunFam" id="3.40.50.720:FF:000173">
    <property type="entry name" value="3-oxoacyl-[acyl-carrier protein] reductase"/>
    <property type="match status" value="1"/>
</dbReference>
<dbReference type="Pfam" id="PF00106">
    <property type="entry name" value="adh_short"/>
    <property type="match status" value="1"/>
</dbReference>
<dbReference type="GO" id="GO:0016616">
    <property type="term" value="F:oxidoreductase activity, acting on the CH-OH group of donors, NAD or NADP as acceptor"/>
    <property type="evidence" value="ECO:0007669"/>
    <property type="project" value="TreeGrafter"/>
</dbReference>
<proteinExistence type="inferred from homology"/>
<organism evidence="4">
    <name type="scientific">Edaphobacter paludis</name>
    <dbReference type="NCBI Taxonomy" id="3035702"/>
    <lineage>
        <taxon>Bacteria</taxon>
        <taxon>Pseudomonadati</taxon>
        <taxon>Acidobacteriota</taxon>
        <taxon>Terriglobia</taxon>
        <taxon>Terriglobales</taxon>
        <taxon>Acidobacteriaceae</taxon>
        <taxon>Edaphobacter</taxon>
    </lineage>
</organism>
<dbReference type="InterPro" id="IPR020904">
    <property type="entry name" value="Sc_DH/Rdtase_CS"/>
</dbReference>
<dbReference type="PANTHER" id="PTHR42760">
    <property type="entry name" value="SHORT-CHAIN DEHYDROGENASES/REDUCTASES FAMILY MEMBER"/>
    <property type="match status" value="1"/>
</dbReference>
<name>A0AAU7D4N1_9BACT</name>
<evidence type="ECO:0000256" key="3">
    <source>
        <dbReference type="RuleBase" id="RU000363"/>
    </source>
</evidence>
<sequence length="267" mass="29131">MEYASSREPHSHYREDQVNQIDLNRRHAVVTGGAQGIGLSVATRLLESGASVSIWDNDRAVLEIAIQQLEKAGHVSGEIVDVSEVASVDRAVQSTIDKHRHVDILVANAGIAGSNHNTWEYPVEEWQRVINVNLLGVYHCCRAIVPHMLRQNYGRIVNVASIAGKEGNPNASAYSASKAGVIALTKSLGKETAAHNIAVNCITPAAARTRIFEQMSKEHVDYMLSKIPRGRFLEVDEISAMVAWLVSEENSFTTAAVFDLSGGRATY</sequence>
<dbReference type="SUPFAM" id="SSF51735">
    <property type="entry name" value="NAD(P)-binding Rossmann-fold domains"/>
    <property type="match status" value="1"/>
</dbReference>
<dbReference type="PANTHER" id="PTHR42760:SF129">
    <property type="entry name" value="OXIDOREDUCTASE"/>
    <property type="match status" value="1"/>
</dbReference>
<evidence type="ECO:0000256" key="2">
    <source>
        <dbReference type="ARBA" id="ARBA00023002"/>
    </source>
</evidence>
<dbReference type="NCBIfam" id="NF009466">
    <property type="entry name" value="PRK12826.1-2"/>
    <property type="match status" value="1"/>
</dbReference>
<dbReference type="InterPro" id="IPR036291">
    <property type="entry name" value="NAD(P)-bd_dom_sf"/>
</dbReference>
<dbReference type="EMBL" id="CP121195">
    <property type="protein sequence ID" value="XBH12311.1"/>
    <property type="molecule type" value="Genomic_DNA"/>
</dbReference>
<dbReference type="PRINTS" id="PR00080">
    <property type="entry name" value="SDRFAMILY"/>
</dbReference>
<dbReference type="PROSITE" id="PS00061">
    <property type="entry name" value="ADH_SHORT"/>
    <property type="match status" value="1"/>
</dbReference>
<keyword evidence="2" id="KW-0560">Oxidoreductase</keyword>
<reference evidence="4" key="1">
    <citation type="submission" date="2023-03" db="EMBL/GenBank/DDBJ databases">
        <title>Edaphobacter sp.</title>
        <authorList>
            <person name="Huber K.J."/>
            <person name="Papendorf J."/>
            <person name="Pilke C."/>
            <person name="Bunk B."/>
            <person name="Sproeer C."/>
            <person name="Pester M."/>
        </authorList>
    </citation>
    <scope>NUCLEOTIDE SEQUENCE</scope>
    <source>
        <strain evidence="4">DSM 109920</strain>
    </source>
</reference>
<dbReference type="PRINTS" id="PR00081">
    <property type="entry name" value="GDHRDH"/>
</dbReference>
<gene>
    <name evidence="4" type="ORF">P8936_11425</name>
</gene>
<accession>A0AAU7D4N1</accession>
<dbReference type="RefSeq" id="WP_348269406.1">
    <property type="nucleotide sequence ID" value="NZ_CP121195.1"/>
</dbReference>
<protein>
    <submittedName>
        <fullName evidence="4">SDR family NAD(P)-dependent oxidoreductase</fullName>
    </submittedName>
</protein>